<dbReference type="GO" id="GO:0007009">
    <property type="term" value="P:plasma membrane organization"/>
    <property type="evidence" value="ECO:0007669"/>
    <property type="project" value="UniProtKB-ARBA"/>
</dbReference>
<comment type="subcellular location">
    <subcellularLocation>
        <location evidence="1">Membrane</location>
        <topology evidence="1">Single-pass type IV membrane protein</topology>
    </subcellularLocation>
</comment>
<dbReference type="AlphaFoldDB" id="B0CV32"/>
<dbReference type="Proteomes" id="UP000001194">
    <property type="component" value="Unassembled WGS sequence"/>
</dbReference>
<dbReference type="GeneID" id="6071793"/>
<dbReference type="GO" id="GO:0160219">
    <property type="term" value="C:cortical endoplasmic reticulum membrane"/>
    <property type="evidence" value="ECO:0007669"/>
    <property type="project" value="UniProtKB-ARBA"/>
</dbReference>
<dbReference type="PANTHER" id="PTHR10809:SF6">
    <property type="entry name" value="AT11025P-RELATED"/>
    <property type="match status" value="1"/>
</dbReference>
<dbReference type="GO" id="GO:0005886">
    <property type="term" value="C:plasma membrane"/>
    <property type="evidence" value="ECO:0007669"/>
    <property type="project" value="TreeGrafter"/>
</dbReference>
<proteinExistence type="inferred from homology"/>
<dbReference type="InterPro" id="IPR008962">
    <property type="entry name" value="PapD-like_sf"/>
</dbReference>
<dbReference type="GO" id="GO:0090158">
    <property type="term" value="P:endoplasmic reticulum membrane organization"/>
    <property type="evidence" value="ECO:0007669"/>
    <property type="project" value="TreeGrafter"/>
</dbReference>
<dbReference type="RefSeq" id="XP_001876177.1">
    <property type="nucleotide sequence ID" value="XM_001876142.1"/>
</dbReference>
<evidence type="ECO:0000256" key="2">
    <source>
        <dbReference type="ARBA" id="ARBA00008932"/>
    </source>
</evidence>
<dbReference type="InterPro" id="IPR013783">
    <property type="entry name" value="Ig-like_fold"/>
</dbReference>
<evidence type="ECO:0000256" key="5">
    <source>
        <dbReference type="ARBA" id="ARBA00023136"/>
    </source>
</evidence>
<evidence type="ECO:0000256" key="8">
    <source>
        <dbReference type="SAM" id="Phobius"/>
    </source>
</evidence>
<comment type="similarity">
    <text evidence="2">Belongs to the VAMP-associated protein (VAP) (TC 9.B.17) family.</text>
</comment>
<sequence length="363" mass="40307">MTKAASVRREKMSVSLSPSSALGFRRPLTQLVKRSLIITNNNTQPVAFKVKTTAPKLYCVRPNSGRVEAGEHVEVSVMLQALKEEPPLNTKCKDKFLIQSTIITPDKETMTLHDIWASPDTNEEGKVHQQKLRVTYLPPEGQVLEEEDENVGPPNIVSVIGGHESDIDTVRQDHNGHEASNDVIQPVPLEQPRRSITPPPHDYGMAREESQEAPAYDESITQEHEPPHRPETPVHLHETPVIITHELAPAEETPEVTVQQEPVLMPASVSAPPAIIVRENPVNEELYAKFRDAEREIDRLRSTIATMAAAPPQLRQRTRALSDSGSTAETDIQTMGPLQQEGVPLQVVVIIALGVFITTYLFF</sequence>
<feature type="region of interest" description="Disordered" evidence="7">
    <location>
        <begin position="172"/>
        <end position="232"/>
    </location>
</feature>
<feature type="coiled-coil region" evidence="6">
    <location>
        <begin position="283"/>
        <end position="310"/>
    </location>
</feature>
<dbReference type="FunCoup" id="B0CV32">
    <property type="interactions" value="104"/>
</dbReference>
<dbReference type="FunFam" id="2.60.40.10:FF:000813">
    <property type="entry name" value="Vesicle-associated protein 1-1"/>
    <property type="match status" value="1"/>
</dbReference>
<dbReference type="InterPro" id="IPR000535">
    <property type="entry name" value="MSP_dom"/>
</dbReference>
<name>B0CV32_LACBS</name>
<keyword evidence="6" id="KW-0175">Coiled coil</keyword>
<feature type="transmembrane region" description="Helical" evidence="8">
    <location>
        <begin position="343"/>
        <end position="362"/>
    </location>
</feature>
<dbReference type="PROSITE" id="PS50202">
    <property type="entry name" value="MSP"/>
    <property type="match status" value="1"/>
</dbReference>
<dbReference type="GO" id="GO:0140506">
    <property type="term" value="F:endoplasmic reticulum-autophagosome adaptor activity"/>
    <property type="evidence" value="ECO:0007669"/>
    <property type="project" value="UniProtKB-ARBA"/>
</dbReference>
<evidence type="ECO:0000256" key="6">
    <source>
        <dbReference type="SAM" id="Coils"/>
    </source>
</evidence>
<evidence type="ECO:0000259" key="9">
    <source>
        <dbReference type="PROSITE" id="PS50202"/>
    </source>
</evidence>
<dbReference type="GO" id="GO:0160214">
    <property type="term" value="F:endoplasmic reticulum-plasma membrane adaptor activity"/>
    <property type="evidence" value="ECO:0007669"/>
    <property type="project" value="UniProtKB-ARBA"/>
</dbReference>
<feature type="compositionally biased region" description="Basic and acidic residues" evidence="7">
    <location>
        <begin position="221"/>
        <end position="232"/>
    </location>
</feature>
<dbReference type="Pfam" id="PF00635">
    <property type="entry name" value="Motile_Sperm"/>
    <property type="match status" value="1"/>
</dbReference>
<dbReference type="InParanoid" id="B0CV32"/>
<protein>
    <submittedName>
        <fullName evidence="10">Predicted protein</fullName>
    </submittedName>
</protein>
<dbReference type="OrthoDB" id="264603at2759"/>
<dbReference type="EMBL" id="DS547093">
    <property type="protein sequence ID" value="EDR13679.1"/>
    <property type="molecule type" value="Genomic_DNA"/>
</dbReference>
<dbReference type="GO" id="GO:0001786">
    <property type="term" value="F:phosphatidylserine binding"/>
    <property type="evidence" value="ECO:0007669"/>
    <property type="project" value="UniProtKB-ARBA"/>
</dbReference>
<dbReference type="SUPFAM" id="SSF49354">
    <property type="entry name" value="PapD-like"/>
    <property type="match status" value="1"/>
</dbReference>
<dbReference type="STRING" id="486041.B0CV32"/>
<keyword evidence="4 8" id="KW-1133">Transmembrane helix</keyword>
<dbReference type="InterPro" id="IPR016763">
    <property type="entry name" value="VAP"/>
</dbReference>
<feature type="domain" description="MSP" evidence="9">
    <location>
        <begin position="13"/>
        <end position="137"/>
    </location>
</feature>
<keyword evidence="5 8" id="KW-0472">Membrane</keyword>
<keyword evidence="3 8" id="KW-0812">Transmembrane</keyword>
<organism evidence="11">
    <name type="scientific">Laccaria bicolor (strain S238N-H82 / ATCC MYA-4686)</name>
    <name type="common">Bicoloured deceiver</name>
    <name type="synonym">Laccaria laccata var. bicolor</name>
    <dbReference type="NCBI Taxonomy" id="486041"/>
    <lineage>
        <taxon>Eukaryota</taxon>
        <taxon>Fungi</taxon>
        <taxon>Dikarya</taxon>
        <taxon>Basidiomycota</taxon>
        <taxon>Agaricomycotina</taxon>
        <taxon>Agaricomycetes</taxon>
        <taxon>Agaricomycetidae</taxon>
        <taxon>Agaricales</taxon>
        <taxon>Agaricineae</taxon>
        <taxon>Hydnangiaceae</taxon>
        <taxon>Laccaria</taxon>
    </lineage>
</organism>
<dbReference type="HOGENOM" id="CLU_032848_1_0_1"/>
<accession>B0CV32</accession>
<dbReference type="GO" id="GO:0035091">
    <property type="term" value="F:phosphatidylinositol binding"/>
    <property type="evidence" value="ECO:0007669"/>
    <property type="project" value="UniProtKB-ARBA"/>
</dbReference>
<reference evidence="10 11" key="1">
    <citation type="journal article" date="2008" name="Nature">
        <title>The genome of Laccaria bicolor provides insights into mycorrhizal symbiosis.</title>
        <authorList>
            <person name="Martin F."/>
            <person name="Aerts A."/>
            <person name="Ahren D."/>
            <person name="Brun A."/>
            <person name="Danchin E.G.J."/>
            <person name="Duchaussoy F."/>
            <person name="Gibon J."/>
            <person name="Kohler A."/>
            <person name="Lindquist E."/>
            <person name="Pereda V."/>
            <person name="Salamov A."/>
            <person name="Shapiro H.J."/>
            <person name="Wuyts J."/>
            <person name="Blaudez D."/>
            <person name="Buee M."/>
            <person name="Brokstein P."/>
            <person name="Canbaeck B."/>
            <person name="Cohen D."/>
            <person name="Courty P.E."/>
            <person name="Coutinho P.M."/>
            <person name="Delaruelle C."/>
            <person name="Detter J.C."/>
            <person name="Deveau A."/>
            <person name="DiFazio S."/>
            <person name="Duplessis S."/>
            <person name="Fraissinet-Tachet L."/>
            <person name="Lucic E."/>
            <person name="Frey-Klett P."/>
            <person name="Fourrey C."/>
            <person name="Feussner I."/>
            <person name="Gay G."/>
            <person name="Grimwood J."/>
            <person name="Hoegger P.J."/>
            <person name="Jain P."/>
            <person name="Kilaru S."/>
            <person name="Labbe J."/>
            <person name="Lin Y.C."/>
            <person name="Legue V."/>
            <person name="Le Tacon F."/>
            <person name="Marmeisse R."/>
            <person name="Melayah D."/>
            <person name="Montanini B."/>
            <person name="Muratet M."/>
            <person name="Nehls U."/>
            <person name="Niculita-Hirzel H."/>
            <person name="Oudot-Le Secq M.P."/>
            <person name="Peter M."/>
            <person name="Quesneville H."/>
            <person name="Rajashekar B."/>
            <person name="Reich M."/>
            <person name="Rouhier N."/>
            <person name="Schmutz J."/>
            <person name="Yin T."/>
            <person name="Chalot M."/>
            <person name="Henrissat B."/>
            <person name="Kuees U."/>
            <person name="Lucas S."/>
            <person name="Van de Peer Y."/>
            <person name="Podila G.K."/>
            <person name="Polle A."/>
            <person name="Pukkila P.J."/>
            <person name="Richardson P.M."/>
            <person name="Rouze P."/>
            <person name="Sanders I.R."/>
            <person name="Stajich J.E."/>
            <person name="Tunlid A."/>
            <person name="Tuskan G."/>
            <person name="Grigoriev I.V."/>
        </authorList>
    </citation>
    <scope>NUCLEOTIDE SEQUENCE [LARGE SCALE GENOMIC DNA]</scope>
    <source>
        <strain evidence="11">S238N-H82 / ATCC MYA-4686</strain>
    </source>
</reference>
<dbReference type="PIRSF" id="PIRSF019693">
    <property type="entry name" value="VAMP-associated"/>
    <property type="match status" value="1"/>
</dbReference>
<dbReference type="Gene3D" id="2.60.40.10">
    <property type="entry name" value="Immunoglobulins"/>
    <property type="match status" value="1"/>
</dbReference>
<dbReference type="KEGG" id="lbc:LACBIDRAFT_292494"/>
<dbReference type="GO" id="GO:0061709">
    <property type="term" value="P:reticulophagy"/>
    <property type="evidence" value="ECO:0007669"/>
    <property type="project" value="UniProtKB-ARBA"/>
</dbReference>
<keyword evidence="11" id="KW-1185">Reference proteome</keyword>
<evidence type="ECO:0000313" key="11">
    <source>
        <dbReference type="Proteomes" id="UP000001194"/>
    </source>
</evidence>
<dbReference type="GO" id="GO:1902647">
    <property type="term" value="P:negative regulation of 1-phosphatidyl-1D-myo-inositol 4,5-bisphosphate biosynthetic process"/>
    <property type="evidence" value="ECO:0007669"/>
    <property type="project" value="UniProtKB-ARBA"/>
</dbReference>
<evidence type="ECO:0000256" key="3">
    <source>
        <dbReference type="ARBA" id="ARBA00022692"/>
    </source>
</evidence>
<dbReference type="PANTHER" id="PTHR10809">
    <property type="entry name" value="VESICLE-ASSOCIATED MEMBRANE PROTEIN-ASSOCIATED PROTEIN"/>
    <property type="match status" value="1"/>
</dbReference>
<evidence type="ECO:0000256" key="1">
    <source>
        <dbReference type="ARBA" id="ARBA00004211"/>
    </source>
</evidence>
<evidence type="ECO:0000256" key="4">
    <source>
        <dbReference type="ARBA" id="ARBA00022989"/>
    </source>
</evidence>
<evidence type="ECO:0000256" key="7">
    <source>
        <dbReference type="SAM" id="MobiDB-lite"/>
    </source>
</evidence>
<evidence type="ECO:0000313" key="10">
    <source>
        <dbReference type="EMBL" id="EDR13679.1"/>
    </source>
</evidence>
<gene>
    <name evidence="10" type="ORF">LACBIDRAFT_292494</name>
</gene>
<dbReference type="GO" id="GO:0033149">
    <property type="term" value="F:FFAT motif binding"/>
    <property type="evidence" value="ECO:0007669"/>
    <property type="project" value="TreeGrafter"/>
</dbReference>
<dbReference type="GO" id="GO:0061817">
    <property type="term" value="P:endoplasmic reticulum-plasma membrane tethering"/>
    <property type="evidence" value="ECO:0007669"/>
    <property type="project" value="UniProtKB-ARBA"/>
</dbReference>
<dbReference type="GO" id="GO:0051685">
    <property type="term" value="P:maintenance of ER location"/>
    <property type="evidence" value="ECO:0007669"/>
    <property type="project" value="UniProtKB-ARBA"/>
</dbReference>